<dbReference type="Pfam" id="PF13185">
    <property type="entry name" value="GAF_2"/>
    <property type="match status" value="1"/>
</dbReference>
<accession>A0ABU8Y872</accession>
<evidence type="ECO:0000259" key="3">
    <source>
        <dbReference type="PROSITE" id="PS50921"/>
    </source>
</evidence>
<reference evidence="4 5" key="1">
    <citation type="submission" date="2024-03" db="EMBL/GenBank/DDBJ databases">
        <title>Whole genomes of four grape xylem sap localized bacterial endophytes.</title>
        <authorList>
            <person name="Kumar G."/>
            <person name="Savka M.A."/>
        </authorList>
    </citation>
    <scope>NUCLEOTIDE SEQUENCE [LARGE SCALE GENOMIC DNA]</scope>
    <source>
        <strain evidence="4 5">RIT_GXS8</strain>
    </source>
</reference>
<organism evidence="4 5">
    <name type="scientific">Curtobacterium citreum</name>
    <dbReference type="NCBI Taxonomy" id="2036"/>
    <lineage>
        <taxon>Bacteria</taxon>
        <taxon>Bacillati</taxon>
        <taxon>Actinomycetota</taxon>
        <taxon>Actinomycetes</taxon>
        <taxon>Micrococcales</taxon>
        <taxon>Microbacteriaceae</taxon>
        <taxon>Curtobacterium</taxon>
    </lineage>
</organism>
<dbReference type="Gene3D" id="1.10.10.10">
    <property type="entry name" value="Winged helix-like DNA-binding domain superfamily/Winged helix DNA-binding domain"/>
    <property type="match status" value="1"/>
</dbReference>
<dbReference type="InterPro" id="IPR003018">
    <property type="entry name" value="GAF"/>
</dbReference>
<dbReference type="Pfam" id="PF03861">
    <property type="entry name" value="ANTAR"/>
    <property type="match status" value="1"/>
</dbReference>
<gene>
    <name evidence="4" type="ORF">WMN62_02350</name>
</gene>
<evidence type="ECO:0000313" key="5">
    <source>
        <dbReference type="Proteomes" id="UP001370299"/>
    </source>
</evidence>
<dbReference type="Gene3D" id="3.30.450.40">
    <property type="match status" value="1"/>
</dbReference>
<name>A0ABU8Y872_9MICO</name>
<keyword evidence="5" id="KW-1185">Reference proteome</keyword>
<sequence>MNDFTTAVTALQAAPDGSDMCPPFLSTLPVTGVGISTLGNPLGSGTVCASDARAERIDEIQFDLGEGPCWQALTTRRPVLESDLSNTTNTGWPLALEELLRAGVGAVFSFPMRIGTIPVGAVDLSVDSERTLTVGQIRGAVELTEVAARRVLRGALLAAAADGRADMETSRYSRREVHQATGMVAAQLGVDVSDALLVLQAHAFATERTVRDVSNDVIARRIDLARPYGSEN</sequence>
<proteinExistence type="predicted"/>
<dbReference type="SUPFAM" id="SSF55781">
    <property type="entry name" value="GAF domain-like"/>
    <property type="match status" value="1"/>
</dbReference>
<feature type="domain" description="ANTAR" evidence="3">
    <location>
        <begin position="157"/>
        <end position="218"/>
    </location>
</feature>
<dbReference type="InterPro" id="IPR005561">
    <property type="entry name" value="ANTAR"/>
</dbReference>
<dbReference type="RefSeq" id="WP_123311425.1">
    <property type="nucleotide sequence ID" value="NZ_JBBKAP010000051.1"/>
</dbReference>
<dbReference type="SMART" id="SM01012">
    <property type="entry name" value="ANTAR"/>
    <property type="match status" value="1"/>
</dbReference>
<comment type="caution">
    <text evidence="4">The sequence shown here is derived from an EMBL/GenBank/DDBJ whole genome shotgun (WGS) entry which is preliminary data.</text>
</comment>
<evidence type="ECO:0000313" key="4">
    <source>
        <dbReference type="EMBL" id="MEK0170301.1"/>
    </source>
</evidence>
<dbReference type="Proteomes" id="UP001370299">
    <property type="component" value="Unassembled WGS sequence"/>
</dbReference>
<dbReference type="InterPro" id="IPR029016">
    <property type="entry name" value="GAF-like_dom_sf"/>
</dbReference>
<dbReference type="InterPro" id="IPR036388">
    <property type="entry name" value="WH-like_DNA-bd_sf"/>
</dbReference>
<dbReference type="PROSITE" id="PS50921">
    <property type="entry name" value="ANTAR"/>
    <property type="match status" value="1"/>
</dbReference>
<protein>
    <submittedName>
        <fullName evidence="4">GAF and ANTAR domain-containing protein</fullName>
    </submittedName>
</protein>
<keyword evidence="2" id="KW-0804">Transcription</keyword>
<dbReference type="EMBL" id="JBBLYY010000016">
    <property type="protein sequence ID" value="MEK0170301.1"/>
    <property type="molecule type" value="Genomic_DNA"/>
</dbReference>
<keyword evidence="1" id="KW-0805">Transcription regulation</keyword>
<evidence type="ECO:0000256" key="2">
    <source>
        <dbReference type="ARBA" id="ARBA00023163"/>
    </source>
</evidence>
<evidence type="ECO:0000256" key="1">
    <source>
        <dbReference type="ARBA" id="ARBA00023015"/>
    </source>
</evidence>